<sequence length="61" mass="7541">MLLICFICTILINFKKMFKRIRVSDFLEKRRIHVSVSVRYRYAYPYPCNLVVYYYYAKSIM</sequence>
<reference evidence="1" key="1">
    <citation type="submission" date="2014-09" db="EMBL/GenBank/DDBJ databases">
        <authorList>
            <person name="Magalhaes I.L.F."/>
            <person name="Oliveira U."/>
            <person name="Santos F.R."/>
            <person name="Vidigal T.H.D.A."/>
            <person name="Brescovit A.D."/>
            <person name="Santos A.J."/>
        </authorList>
    </citation>
    <scope>NUCLEOTIDE SEQUENCE</scope>
    <source>
        <tissue evidence="1">Shoot tissue taken approximately 20 cm above the soil surface</tissue>
    </source>
</reference>
<protein>
    <submittedName>
        <fullName evidence="1">Uncharacterized protein</fullName>
    </submittedName>
</protein>
<name>A0A0A9HV53_ARUDO</name>
<dbReference type="EMBL" id="GBRH01158202">
    <property type="protein sequence ID" value="JAE39694.1"/>
    <property type="molecule type" value="Transcribed_RNA"/>
</dbReference>
<evidence type="ECO:0000313" key="1">
    <source>
        <dbReference type="EMBL" id="JAE39694.1"/>
    </source>
</evidence>
<reference evidence="1" key="2">
    <citation type="journal article" date="2015" name="Data Brief">
        <title>Shoot transcriptome of the giant reed, Arundo donax.</title>
        <authorList>
            <person name="Barrero R.A."/>
            <person name="Guerrero F.D."/>
            <person name="Moolhuijzen P."/>
            <person name="Goolsby J.A."/>
            <person name="Tidwell J."/>
            <person name="Bellgard S.E."/>
            <person name="Bellgard M.I."/>
        </authorList>
    </citation>
    <scope>NUCLEOTIDE SEQUENCE</scope>
    <source>
        <tissue evidence="1">Shoot tissue taken approximately 20 cm above the soil surface</tissue>
    </source>
</reference>
<dbReference type="AlphaFoldDB" id="A0A0A9HV53"/>
<proteinExistence type="predicted"/>
<accession>A0A0A9HV53</accession>
<organism evidence="1">
    <name type="scientific">Arundo donax</name>
    <name type="common">Giant reed</name>
    <name type="synonym">Donax arundinaceus</name>
    <dbReference type="NCBI Taxonomy" id="35708"/>
    <lineage>
        <taxon>Eukaryota</taxon>
        <taxon>Viridiplantae</taxon>
        <taxon>Streptophyta</taxon>
        <taxon>Embryophyta</taxon>
        <taxon>Tracheophyta</taxon>
        <taxon>Spermatophyta</taxon>
        <taxon>Magnoliopsida</taxon>
        <taxon>Liliopsida</taxon>
        <taxon>Poales</taxon>
        <taxon>Poaceae</taxon>
        <taxon>PACMAD clade</taxon>
        <taxon>Arundinoideae</taxon>
        <taxon>Arundineae</taxon>
        <taxon>Arundo</taxon>
    </lineage>
</organism>